<sequence>MRRVLILFAHPAQHRSEINTPLFKASLNRPGVTAVDLYARYPTFNIDISAEQQQLLDHDVIVFMFPLYWYSTPALLKEWQDLVLEHNFAYGSQGLALKDKHFFCALSAGGSEKGYQHEGYNHFTIRELLQPLEQTANLTHMRYLPPFALFSSRTAADDGRAQQHQQTWTQILDDIVAGQIDLDAAAPYATFNQFWQERSA</sequence>
<dbReference type="AlphaFoldDB" id="A0A222FM57"/>
<dbReference type="RefSeq" id="WP_094061280.1">
    <property type="nucleotide sequence ID" value="NZ_CP022530.1"/>
</dbReference>
<accession>A0A222FM57</accession>
<proteinExistence type="predicted"/>
<dbReference type="GO" id="GO:0010181">
    <property type="term" value="F:FMN binding"/>
    <property type="evidence" value="ECO:0007669"/>
    <property type="project" value="TreeGrafter"/>
</dbReference>
<evidence type="ECO:0000313" key="3">
    <source>
        <dbReference type="EMBL" id="ASP40107.1"/>
    </source>
</evidence>
<dbReference type="Pfam" id="PF02525">
    <property type="entry name" value="Flavodoxin_2"/>
    <property type="match status" value="1"/>
</dbReference>
<gene>
    <name evidence="3" type="ORF">CHH28_16135</name>
</gene>
<dbReference type="Gene3D" id="3.40.50.360">
    <property type="match status" value="1"/>
</dbReference>
<reference evidence="3 4" key="1">
    <citation type="submission" date="2017-07" db="EMBL/GenBank/DDBJ databases">
        <title>Annotated genome sequence of Bacterioplanes sanyensis isolated from Red Sea.</title>
        <authorList>
            <person name="Rehman Z.U."/>
        </authorList>
    </citation>
    <scope>NUCLEOTIDE SEQUENCE [LARGE SCALE GENOMIC DNA]</scope>
    <source>
        <strain evidence="3 4">NV9</strain>
    </source>
</reference>
<dbReference type="KEGG" id="bsan:CHH28_16135"/>
<dbReference type="InterPro" id="IPR029039">
    <property type="entry name" value="Flavoprotein-like_sf"/>
</dbReference>
<keyword evidence="1" id="KW-0560">Oxidoreductase</keyword>
<dbReference type="InterPro" id="IPR046980">
    <property type="entry name" value="KefG/KefF"/>
</dbReference>
<dbReference type="GO" id="GO:0009055">
    <property type="term" value="F:electron transfer activity"/>
    <property type="evidence" value="ECO:0007669"/>
    <property type="project" value="TreeGrafter"/>
</dbReference>
<protein>
    <submittedName>
        <fullName evidence="3">Potassium transporter KefG</fullName>
    </submittedName>
</protein>
<dbReference type="OrthoDB" id="9798454at2"/>
<evidence type="ECO:0000313" key="4">
    <source>
        <dbReference type="Proteomes" id="UP000202440"/>
    </source>
</evidence>
<dbReference type="GO" id="GO:0003955">
    <property type="term" value="F:NAD(P)H dehydrogenase (quinone) activity"/>
    <property type="evidence" value="ECO:0007669"/>
    <property type="project" value="TreeGrafter"/>
</dbReference>
<dbReference type="SUPFAM" id="SSF52218">
    <property type="entry name" value="Flavoproteins"/>
    <property type="match status" value="1"/>
</dbReference>
<dbReference type="Proteomes" id="UP000202440">
    <property type="component" value="Chromosome"/>
</dbReference>
<feature type="domain" description="Flavodoxin-like fold" evidence="2">
    <location>
        <begin position="3"/>
        <end position="170"/>
    </location>
</feature>
<dbReference type="PANTHER" id="PTHR47307">
    <property type="entry name" value="GLUTATHIONE-REGULATED POTASSIUM-EFFLUX SYSTEM ANCILLARY PROTEIN KEFG"/>
    <property type="match status" value="1"/>
</dbReference>
<dbReference type="EMBL" id="CP022530">
    <property type="protein sequence ID" value="ASP40107.1"/>
    <property type="molecule type" value="Genomic_DNA"/>
</dbReference>
<evidence type="ECO:0000259" key="2">
    <source>
        <dbReference type="Pfam" id="PF02525"/>
    </source>
</evidence>
<name>A0A222FM57_9GAMM</name>
<organism evidence="3 4">
    <name type="scientific">Bacterioplanes sanyensis</name>
    <dbReference type="NCBI Taxonomy" id="1249553"/>
    <lineage>
        <taxon>Bacteria</taxon>
        <taxon>Pseudomonadati</taxon>
        <taxon>Pseudomonadota</taxon>
        <taxon>Gammaproteobacteria</taxon>
        <taxon>Oceanospirillales</taxon>
        <taxon>Oceanospirillaceae</taxon>
        <taxon>Bacterioplanes</taxon>
    </lineage>
</organism>
<dbReference type="PANTHER" id="PTHR47307:SF1">
    <property type="entry name" value="GLUTATHIONE-REGULATED POTASSIUM-EFFLUX SYSTEM ANCILLARY PROTEIN KEFG"/>
    <property type="match status" value="1"/>
</dbReference>
<keyword evidence="4" id="KW-1185">Reference proteome</keyword>
<dbReference type="InterPro" id="IPR003680">
    <property type="entry name" value="Flavodoxin_fold"/>
</dbReference>
<evidence type="ECO:0000256" key="1">
    <source>
        <dbReference type="ARBA" id="ARBA00023002"/>
    </source>
</evidence>